<keyword evidence="3" id="KW-1185">Reference proteome</keyword>
<reference evidence="2 3" key="1">
    <citation type="submission" date="2023-08" db="EMBL/GenBank/DDBJ databases">
        <title>Black Yeasts Isolated from many extreme environments.</title>
        <authorList>
            <person name="Coleine C."/>
            <person name="Stajich J.E."/>
            <person name="Selbmann L."/>
        </authorList>
    </citation>
    <scope>NUCLEOTIDE SEQUENCE [LARGE SCALE GENOMIC DNA]</scope>
    <source>
        <strain evidence="2 3">CCFEE 5792</strain>
    </source>
</reference>
<dbReference type="Proteomes" id="UP001358417">
    <property type="component" value="Unassembled WGS sequence"/>
</dbReference>
<feature type="compositionally biased region" description="Polar residues" evidence="1">
    <location>
        <begin position="42"/>
        <end position="55"/>
    </location>
</feature>
<proteinExistence type="predicted"/>
<evidence type="ECO:0000256" key="1">
    <source>
        <dbReference type="SAM" id="MobiDB-lite"/>
    </source>
</evidence>
<name>A0AAV9NQV6_9EURO</name>
<dbReference type="RefSeq" id="XP_064712040.1">
    <property type="nucleotide sequence ID" value="XM_064844180.1"/>
</dbReference>
<feature type="region of interest" description="Disordered" evidence="1">
    <location>
        <begin position="707"/>
        <end position="815"/>
    </location>
</feature>
<gene>
    <name evidence="2" type="ORF">LTR84_000550</name>
</gene>
<evidence type="ECO:0000313" key="3">
    <source>
        <dbReference type="Proteomes" id="UP001358417"/>
    </source>
</evidence>
<organism evidence="2 3">
    <name type="scientific">Exophiala bonariae</name>
    <dbReference type="NCBI Taxonomy" id="1690606"/>
    <lineage>
        <taxon>Eukaryota</taxon>
        <taxon>Fungi</taxon>
        <taxon>Dikarya</taxon>
        <taxon>Ascomycota</taxon>
        <taxon>Pezizomycotina</taxon>
        <taxon>Eurotiomycetes</taxon>
        <taxon>Chaetothyriomycetidae</taxon>
        <taxon>Chaetothyriales</taxon>
        <taxon>Herpotrichiellaceae</taxon>
        <taxon>Exophiala</taxon>
    </lineage>
</organism>
<sequence>MSLAPMPSPAKKRPISDFFRPYTKSSVPTKRPSPSNEPAPPTSSLSRDVSPTRTPKNVRHRDNGQERTPSGLLFSPLSTPGSRASLPIRSPHPKSGLRPATTYKEAPRFGPQAKNHAATKPSSHSFNFADLPGSTQTVVKGGKVVEVRGSDEDTDSLVSLDDILGSRETEQVTSCSSSPDIDEDRNEAERIKTLSLFTRGRSDPLVGKDKLRALYAQQNARKFDIQGILGDHFDDQETEEKVKKAENHYEESTKPQSLDRKWEVDRNLLAAVAMTEDGDDGVSRLLTAVRRQEVLNTDKSFSFFGRTGVNDWTDEPPPVKSFPLPSIPHGLWRAGDDGSRSRAYLSGHMVELAARSQLDDPALRWTFQNVVTEPHDAARQAYINCLSKASAAWTRTNISTADVNRVFQTLGAELASLQDSGAIEPRHYSTKEPNRRDSRYLLAALDLFRAIAQDMDFAALGKLTSTTCRLAIDQQLMSDGLVAGKVEELLSTILSFKDTDVQSHVVERMLNDVGRHLQTPLLQAQLLAHIAPVSPTACRTRITLAQQFLFGAETLETKKLDHFEVNLDSLTKLIANSPSFNTSRHKSSDPLDYVSLRSSSYLLDVAISDGGRPGSFLSHSEENAFNRAVDRLADAVRSTFIAIVDTGASHMSRTEAKDVLQALHFRLLYSVRTEVRPKKNIFDEKTRKTRDGGEVRAEDRGRSFLKNFLDRQKDKGKEADNSEIAASWTESPATDGHAQKSRQRTDASLPGTKRHEVHNTHMHISRLPGNTDRDPHTPANDVSAITASSGTSPVTSDTSQPSETEKAIRMQLGLA</sequence>
<feature type="compositionally biased region" description="Basic and acidic residues" evidence="1">
    <location>
        <begin position="707"/>
        <end position="720"/>
    </location>
</feature>
<comment type="caution">
    <text evidence="2">The sequence shown here is derived from an EMBL/GenBank/DDBJ whole genome shotgun (WGS) entry which is preliminary data.</text>
</comment>
<evidence type="ECO:0000313" key="2">
    <source>
        <dbReference type="EMBL" id="KAK5064716.1"/>
    </source>
</evidence>
<protein>
    <submittedName>
        <fullName evidence="2">Uncharacterized protein</fullName>
    </submittedName>
</protein>
<dbReference type="GeneID" id="89968772"/>
<feature type="region of interest" description="Disordered" evidence="1">
    <location>
        <begin position="1"/>
        <end position="135"/>
    </location>
</feature>
<accession>A0AAV9NQV6</accession>
<feature type="compositionally biased region" description="Polar residues" evidence="1">
    <location>
        <begin position="783"/>
        <end position="802"/>
    </location>
</feature>
<dbReference type="EMBL" id="JAVRRD010000001">
    <property type="protein sequence ID" value="KAK5064716.1"/>
    <property type="molecule type" value="Genomic_DNA"/>
</dbReference>
<dbReference type="AlphaFoldDB" id="A0AAV9NQV6"/>
<feature type="compositionally biased region" description="Polar residues" evidence="1">
    <location>
        <begin position="23"/>
        <end position="34"/>
    </location>
</feature>